<dbReference type="GO" id="GO:0004527">
    <property type="term" value="F:exonuclease activity"/>
    <property type="evidence" value="ECO:0007669"/>
    <property type="project" value="UniProtKB-KW"/>
</dbReference>
<dbReference type="PROSITE" id="PS51217">
    <property type="entry name" value="UVRD_HELICASE_CTER"/>
    <property type="match status" value="1"/>
</dbReference>
<keyword evidence="7" id="KW-0269">Exonuclease</keyword>
<evidence type="ECO:0000256" key="9">
    <source>
        <dbReference type="ARBA" id="ARBA00023125"/>
    </source>
</evidence>
<dbReference type="Gene3D" id="3.90.320.10">
    <property type="match status" value="1"/>
</dbReference>
<dbReference type="Gene3D" id="1.10.486.10">
    <property type="entry name" value="PCRA, domain 4"/>
    <property type="match status" value="1"/>
</dbReference>
<keyword evidence="10" id="KW-0234">DNA repair</keyword>
<keyword evidence="8 15" id="KW-0067">ATP-binding</keyword>
<keyword evidence="5 15" id="KW-0378">Hydrolase</keyword>
<accession>A0A2A2F8C4</accession>
<evidence type="ECO:0000256" key="2">
    <source>
        <dbReference type="ARBA" id="ARBA00022722"/>
    </source>
</evidence>
<dbReference type="RefSeq" id="WP_095638060.1">
    <property type="nucleotide sequence ID" value="NZ_NSKC01000011.1"/>
</dbReference>
<evidence type="ECO:0000256" key="16">
    <source>
        <dbReference type="SAM" id="MobiDB-lite"/>
    </source>
</evidence>
<evidence type="ECO:0000256" key="10">
    <source>
        <dbReference type="ARBA" id="ARBA00023204"/>
    </source>
</evidence>
<feature type="domain" description="UvrD-like helicase ATP-binding" evidence="17">
    <location>
        <begin position="11"/>
        <end position="428"/>
    </location>
</feature>
<dbReference type="SUPFAM" id="SSF52540">
    <property type="entry name" value="P-loop containing nucleoside triphosphate hydrolases"/>
    <property type="match status" value="1"/>
</dbReference>
<evidence type="ECO:0000259" key="17">
    <source>
        <dbReference type="PROSITE" id="PS51198"/>
    </source>
</evidence>
<dbReference type="GO" id="GO:0043138">
    <property type="term" value="F:3'-5' DNA helicase activity"/>
    <property type="evidence" value="ECO:0007669"/>
    <property type="project" value="UniProtKB-EC"/>
</dbReference>
<evidence type="ECO:0000256" key="7">
    <source>
        <dbReference type="ARBA" id="ARBA00022839"/>
    </source>
</evidence>
<feature type="binding site" evidence="15">
    <location>
        <begin position="32"/>
        <end position="39"/>
    </location>
    <ligand>
        <name>ATP</name>
        <dbReference type="ChEBI" id="CHEBI:30616"/>
    </ligand>
</feature>
<comment type="similarity">
    <text evidence="1">Belongs to the helicase family. UvrD subfamily.</text>
</comment>
<feature type="compositionally biased region" description="Acidic residues" evidence="16">
    <location>
        <begin position="1"/>
        <end position="10"/>
    </location>
</feature>
<keyword evidence="11" id="KW-0413">Isomerase</keyword>
<evidence type="ECO:0000256" key="3">
    <source>
        <dbReference type="ARBA" id="ARBA00022741"/>
    </source>
</evidence>
<dbReference type="PANTHER" id="PTHR11070:SF2">
    <property type="entry name" value="ATP-DEPENDENT DNA HELICASE SRS2"/>
    <property type="match status" value="1"/>
</dbReference>
<dbReference type="AlphaFoldDB" id="A0A2A2F8C4"/>
<evidence type="ECO:0000256" key="15">
    <source>
        <dbReference type="PROSITE-ProRule" id="PRU00560"/>
    </source>
</evidence>
<dbReference type="InterPro" id="IPR038726">
    <property type="entry name" value="PDDEXK_AddAB-type"/>
</dbReference>
<feature type="region of interest" description="Disordered" evidence="16">
    <location>
        <begin position="1"/>
        <end position="20"/>
    </location>
</feature>
<dbReference type="PANTHER" id="PTHR11070">
    <property type="entry name" value="UVRD / RECB / PCRA DNA HELICASE FAMILY MEMBER"/>
    <property type="match status" value="1"/>
</dbReference>
<evidence type="ECO:0000313" key="19">
    <source>
        <dbReference type="EMBL" id="PAU80872.1"/>
    </source>
</evidence>
<dbReference type="InterPro" id="IPR011604">
    <property type="entry name" value="PDDEXK-like_dom_sf"/>
</dbReference>
<dbReference type="EC" id="5.6.2.4" evidence="13"/>
<dbReference type="GO" id="GO:0003677">
    <property type="term" value="F:DNA binding"/>
    <property type="evidence" value="ECO:0007669"/>
    <property type="project" value="UniProtKB-KW"/>
</dbReference>
<evidence type="ECO:0000313" key="20">
    <source>
        <dbReference type="Proteomes" id="UP000218083"/>
    </source>
</evidence>
<dbReference type="GO" id="GO:0000725">
    <property type="term" value="P:recombinational repair"/>
    <property type="evidence" value="ECO:0007669"/>
    <property type="project" value="TreeGrafter"/>
</dbReference>
<dbReference type="Proteomes" id="UP000218083">
    <property type="component" value="Unassembled WGS sequence"/>
</dbReference>
<dbReference type="Pfam" id="PF00580">
    <property type="entry name" value="UvrD-helicase"/>
    <property type="match status" value="1"/>
</dbReference>
<gene>
    <name evidence="19" type="ORF">CK500_15220</name>
</gene>
<proteinExistence type="inferred from homology"/>
<comment type="caution">
    <text evidence="19">The sequence shown here is derived from an EMBL/GenBank/DDBJ whole genome shotgun (WGS) entry which is preliminary data.</text>
</comment>
<dbReference type="Pfam" id="PF13361">
    <property type="entry name" value="UvrD_C"/>
    <property type="match status" value="1"/>
</dbReference>
<dbReference type="InterPro" id="IPR011335">
    <property type="entry name" value="Restrct_endonuc-II-like"/>
</dbReference>
<keyword evidence="6 15" id="KW-0347">Helicase</keyword>
<evidence type="ECO:0000256" key="8">
    <source>
        <dbReference type="ARBA" id="ARBA00022840"/>
    </source>
</evidence>
<dbReference type="InterPro" id="IPR014016">
    <property type="entry name" value="UvrD-like_ATP-bd"/>
</dbReference>
<evidence type="ECO:0000259" key="18">
    <source>
        <dbReference type="PROSITE" id="PS51217"/>
    </source>
</evidence>
<dbReference type="InterPro" id="IPR027417">
    <property type="entry name" value="P-loop_NTPase"/>
</dbReference>
<organism evidence="19 20">
    <name type="scientific">Halorubrum salipaludis</name>
    <dbReference type="NCBI Taxonomy" id="2032630"/>
    <lineage>
        <taxon>Archaea</taxon>
        <taxon>Methanobacteriati</taxon>
        <taxon>Methanobacteriota</taxon>
        <taxon>Stenosarchaea group</taxon>
        <taxon>Halobacteria</taxon>
        <taxon>Halobacteriales</taxon>
        <taxon>Haloferacaceae</taxon>
        <taxon>Halorubrum</taxon>
    </lineage>
</organism>
<evidence type="ECO:0000256" key="14">
    <source>
        <dbReference type="ARBA" id="ARBA00048988"/>
    </source>
</evidence>
<dbReference type="Gene3D" id="3.40.50.300">
    <property type="entry name" value="P-loop containing nucleotide triphosphate hydrolases"/>
    <property type="match status" value="3"/>
</dbReference>
<dbReference type="PROSITE" id="PS51198">
    <property type="entry name" value="UVRD_HELICASE_ATP_BIND"/>
    <property type="match status" value="1"/>
</dbReference>
<feature type="domain" description="UvrD-like helicase C-terminal" evidence="18">
    <location>
        <begin position="425"/>
        <end position="700"/>
    </location>
</feature>
<evidence type="ECO:0000256" key="12">
    <source>
        <dbReference type="ARBA" id="ARBA00034617"/>
    </source>
</evidence>
<keyword evidence="2" id="KW-0540">Nuclease</keyword>
<keyword evidence="9" id="KW-0238">DNA-binding</keyword>
<name>A0A2A2F8C4_9EURY</name>
<keyword evidence="20" id="KW-1185">Reference proteome</keyword>
<dbReference type="SUPFAM" id="SSF52980">
    <property type="entry name" value="Restriction endonuclease-like"/>
    <property type="match status" value="1"/>
</dbReference>
<evidence type="ECO:0000256" key="6">
    <source>
        <dbReference type="ARBA" id="ARBA00022806"/>
    </source>
</evidence>
<dbReference type="InterPro" id="IPR014017">
    <property type="entry name" value="DNA_helicase_UvrD-like_C"/>
</dbReference>
<reference evidence="19 20" key="1">
    <citation type="submission" date="2017-08" db="EMBL/GenBank/DDBJ databases">
        <title>The strain WRN001 was isolated from Binhai saline alkaline soil, Tianjin, China.</title>
        <authorList>
            <person name="Liu D."/>
            <person name="Zhang G."/>
        </authorList>
    </citation>
    <scope>NUCLEOTIDE SEQUENCE [LARGE SCALE GENOMIC DNA]</scope>
    <source>
        <strain evidence="19 20">WN019</strain>
    </source>
</reference>
<evidence type="ECO:0000256" key="13">
    <source>
        <dbReference type="ARBA" id="ARBA00034808"/>
    </source>
</evidence>
<sequence>MSEPESDTDDIDPKGNQPAVIESNESQIRVNAGAGTGKTSTMVWKIERQIKEQGANPERILALTFANKAATNVETRVAEELDSTLGYNISSYTYHSFCHQLLNEYAYYTDHPPDFELITESTSATLIQEIVQKIDFDLIEPMTPGSDGTRDNILEDTLDFIGEIKRSGHSPDDVESVLPAQSDVMRAHRAVQEIQHTSETLWDLDTLFADGGSAGPRMKQWLIDLRKELRAIIDEFDGESEFLTEIADYLWEFEETVEYVQEHLRRDGLSGSNATLAASLFTGHPNSNRFQVIDQNPFIRLQEYVDLYRKAHDFTEAYRIYEQSLEERNALDYDGLIQSAAELLNDDTVGDEIRAEWDYVYCDEFQDTHHAELDVVDALGQDSDVLVIGDTDQAIYEWRGTSPGNLEDLTDIFPDITSIDLNLNFRSYQGILDFTANLGHTDELTAHRGRGENEVVKVDGYPDREAQAEQVASTVSHLLQGRFDEIDQYEKDEIAVIVRKNSHARTVAEQLDAESIPFSVSTNSDGEQSPGVETVLSYFRLLVDHHDDTNLYRVLLHLYGLPESDLRLLSQEDEGLYDSLVDADPSDFAASERVERAISDITYLQKARKTSSLSGFYEKFLDRTKIQWYLTEDERQDLAQLENKIEGYDDKGIQSMLTSDFVDHLDLQETISRETIEGRIESAEKVDDKVNLMTVHGAKGLDFEVVLIPYLSDDEWPSVPGNHAEINFCYDVLQKKMDGNNEDWLTTDLADLHEEWRTLHVAITRAKEHLFFYGNSGEPDDNQVAAGEIDQYLGNGIEWSVSGAKMNLWSALTSSFEQLKDEHPQSAIDLTDVVNDRTIETKENITYWGNVVDPGEAESQLLDFAGQLRAGELDPVDPTDFDLRANPGSVDIEQKIAREHSHSSLETFKSCPRRHYLDHVVYAFDDSGLVDTSGDAESSDPQIDYAAVGTLFHDVAEEAYWHNYTAKDEWISAVDRLGTRRGLSDRERARAKDGVNRFFTTPVPGWTQHAAEWPFVLEGYLEDIGGVVKGYIDGIYRNPAGELVVLDYKNTKERKDVTESYQLLLYLEALNERLSDEEATQAGYVYVGEAGPEVDLYDYEELLEFRDDLHADLRAADVSSYGDPDSGLICAECLHHSLGCADPGWDRRPEANQ</sequence>
<dbReference type="Gene3D" id="1.10.10.160">
    <property type="match status" value="1"/>
</dbReference>
<evidence type="ECO:0000256" key="1">
    <source>
        <dbReference type="ARBA" id="ARBA00009922"/>
    </source>
</evidence>
<protein>
    <recommendedName>
        <fullName evidence="13">DNA 3'-5' helicase</fullName>
        <ecNumber evidence="13">5.6.2.4</ecNumber>
    </recommendedName>
</protein>
<evidence type="ECO:0000256" key="5">
    <source>
        <dbReference type="ARBA" id="ARBA00022801"/>
    </source>
</evidence>
<dbReference type="InterPro" id="IPR000212">
    <property type="entry name" value="DNA_helicase_UvrD/REP"/>
</dbReference>
<evidence type="ECO:0000256" key="4">
    <source>
        <dbReference type="ARBA" id="ARBA00022763"/>
    </source>
</evidence>
<keyword evidence="4" id="KW-0227">DNA damage</keyword>
<dbReference type="Pfam" id="PF12705">
    <property type="entry name" value="PDDEXK_1"/>
    <property type="match status" value="1"/>
</dbReference>
<dbReference type="InterPro" id="IPR013986">
    <property type="entry name" value="DExx_box_DNA_helicase_dom_sf"/>
</dbReference>
<dbReference type="EMBL" id="NSKC01000011">
    <property type="protein sequence ID" value="PAU80872.1"/>
    <property type="molecule type" value="Genomic_DNA"/>
</dbReference>
<dbReference type="GO" id="GO:0005524">
    <property type="term" value="F:ATP binding"/>
    <property type="evidence" value="ECO:0007669"/>
    <property type="project" value="UniProtKB-UniRule"/>
</dbReference>
<evidence type="ECO:0000256" key="11">
    <source>
        <dbReference type="ARBA" id="ARBA00023235"/>
    </source>
</evidence>
<comment type="catalytic activity">
    <reaction evidence="14">
        <text>ATP + H2O = ADP + phosphate + H(+)</text>
        <dbReference type="Rhea" id="RHEA:13065"/>
        <dbReference type="ChEBI" id="CHEBI:15377"/>
        <dbReference type="ChEBI" id="CHEBI:15378"/>
        <dbReference type="ChEBI" id="CHEBI:30616"/>
        <dbReference type="ChEBI" id="CHEBI:43474"/>
        <dbReference type="ChEBI" id="CHEBI:456216"/>
        <dbReference type="EC" id="5.6.2.4"/>
    </reaction>
</comment>
<dbReference type="OrthoDB" id="203178at2157"/>
<keyword evidence="3 15" id="KW-0547">Nucleotide-binding</keyword>
<comment type="catalytic activity">
    <reaction evidence="12">
        <text>Couples ATP hydrolysis with the unwinding of duplex DNA by translocating in the 3'-5' direction.</text>
        <dbReference type="EC" id="5.6.2.4"/>
    </reaction>
</comment>